<reference evidence="1 2" key="1">
    <citation type="submission" date="2024-01" db="EMBL/GenBank/DDBJ databases">
        <title>Complete Genome Sequence of Alkalicoccus halolimnae BZ-SZ-XJ29T, a Moderately Halophilic Bacterium Isolated from a Salt Lake.</title>
        <authorList>
            <person name="Zhao B."/>
        </authorList>
    </citation>
    <scope>NUCLEOTIDE SEQUENCE [LARGE SCALE GENOMIC DNA]</scope>
    <source>
        <strain evidence="1 2">BZ-SZ-XJ29</strain>
    </source>
</reference>
<dbReference type="RefSeq" id="WP_147804870.1">
    <property type="nucleotide sequence ID" value="NZ_CP144914.1"/>
</dbReference>
<organism evidence="1 2">
    <name type="scientific">Alkalicoccus halolimnae</name>
    <dbReference type="NCBI Taxonomy" id="1667239"/>
    <lineage>
        <taxon>Bacteria</taxon>
        <taxon>Bacillati</taxon>
        <taxon>Bacillota</taxon>
        <taxon>Bacilli</taxon>
        <taxon>Bacillales</taxon>
        <taxon>Bacillaceae</taxon>
        <taxon>Alkalicoccus</taxon>
    </lineage>
</organism>
<dbReference type="Proteomes" id="UP000321816">
    <property type="component" value="Chromosome"/>
</dbReference>
<evidence type="ECO:0000313" key="1">
    <source>
        <dbReference type="EMBL" id="WWD80497.1"/>
    </source>
</evidence>
<dbReference type="AlphaFoldDB" id="A0A5C7FCT5"/>
<accession>A0A5C7FCT5</accession>
<dbReference type="OrthoDB" id="2858187at2"/>
<protein>
    <submittedName>
        <fullName evidence="1">Uncharacterized protein</fullName>
    </submittedName>
</protein>
<dbReference type="EMBL" id="CP144914">
    <property type="protein sequence ID" value="WWD80497.1"/>
    <property type="molecule type" value="Genomic_DNA"/>
</dbReference>
<sequence>MEIQTLKFEPRFERQRVYYPNLLTVWTASYRSVFGIREEKVALMTNLVKGGSGFVSSPPTVKMKALPGEVLPGIMSVEEAEEEAHETMRRHYLHKARSWNVPTFIHHKTEKIYVPYEYFLQNTRWLKKERMYLHEPVSQYEDRLKKYPEIEAFIQMKEGIS</sequence>
<evidence type="ECO:0000313" key="2">
    <source>
        <dbReference type="Proteomes" id="UP000321816"/>
    </source>
</evidence>
<gene>
    <name evidence="1" type="ORF">FTX54_002740</name>
</gene>
<proteinExistence type="predicted"/>
<keyword evidence="2" id="KW-1185">Reference proteome</keyword>
<dbReference type="KEGG" id="ahal:FTX54_002740"/>
<name>A0A5C7FCT5_9BACI</name>